<feature type="region of interest" description="Disordered" evidence="1">
    <location>
        <begin position="87"/>
        <end position="222"/>
    </location>
</feature>
<feature type="compositionally biased region" description="Polar residues" evidence="1">
    <location>
        <begin position="111"/>
        <end position="121"/>
    </location>
</feature>
<dbReference type="AlphaFoldDB" id="A0A484B2B8"/>
<keyword evidence="3" id="KW-1185">Reference proteome</keyword>
<evidence type="ECO:0000256" key="1">
    <source>
        <dbReference type="SAM" id="MobiDB-lite"/>
    </source>
</evidence>
<accession>A0A484B2B8</accession>
<dbReference type="Proteomes" id="UP000295192">
    <property type="component" value="Unassembled WGS sequence"/>
</dbReference>
<proteinExistence type="predicted"/>
<dbReference type="EMBL" id="LSRL02000182">
    <property type="protein sequence ID" value="TDG43027.1"/>
    <property type="molecule type" value="Genomic_DNA"/>
</dbReference>
<dbReference type="OMA" id="CSNNSSW"/>
<dbReference type="OrthoDB" id="8050638at2759"/>
<feature type="compositionally biased region" description="Acidic residues" evidence="1">
    <location>
        <begin position="125"/>
        <end position="145"/>
    </location>
</feature>
<gene>
    <name evidence="2" type="ORF">AWZ03_010549</name>
</gene>
<sequence length="241" mass="27070">MMSSRRRPETESPKYGYNLSRPMYRTTRFVSPVASAPAQLGPSSCNPAHEELEVSGGLYAPFQPTLGAVGAEGGVCLPRKHLIANQTAMPLPMGPTDGAEPDEQQPHYPRSSCSNNSSWQRKNYDDDDDDDDDDDEDDDDVDEEEVKMKYRHQHQHKHQHHQHQPKVSRQRELPFDEVGFAKDNRDEAIDLAEQKSTQPRASDANYLENGRKLIQPTRRPTTLPARSYHAALLHAGSSLAS</sequence>
<evidence type="ECO:0000313" key="2">
    <source>
        <dbReference type="EMBL" id="TDG43027.1"/>
    </source>
</evidence>
<organism evidence="2 3">
    <name type="scientific">Drosophila navojoa</name>
    <name type="common">Fruit fly</name>
    <dbReference type="NCBI Taxonomy" id="7232"/>
    <lineage>
        <taxon>Eukaryota</taxon>
        <taxon>Metazoa</taxon>
        <taxon>Ecdysozoa</taxon>
        <taxon>Arthropoda</taxon>
        <taxon>Hexapoda</taxon>
        <taxon>Insecta</taxon>
        <taxon>Pterygota</taxon>
        <taxon>Neoptera</taxon>
        <taxon>Endopterygota</taxon>
        <taxon>Diptera</taxon>
        <taxon>Brachycera</taxon>
        <taxon>Muscomorpha</taxon>
        <taxon>Ephydroidea</taxon>
        <taxon>Drosophilidae</taxon>
        <taxon>Drosophila</taxon>
    </lineage>
</organism>
<feature type="compositionally biased region" description="Basic and acidic residues" evidence="1">
    <location>
        <begin position="169"/>
        <end position="188"/>
    </location>
</feature>
<comment type="caution">
    <text evidence="2">The sequence shown here is derived from an EMBL/GenBank/DDBJ whole genome shotgun (WGS) entry which is preliminary data.</text>
</comment>
<protein>
    <submittedName>
        <fullName evidence="2">Uncharacterized protein</fullName>
    </submittedName>
</protein>
<feature type="compositionally biased region" description="Basic residues" evidence="1">
    <location>
        <begin position="149"/>
        <end position="168"/>
    </location>
</feature>
<name>A0A484B2B8_DRONA</name>
<evidence type="ECO:0000313" key="3">
    <source>
        <dbReference type="Proteomes" id="UP000295192"/>
    </source>
</evidence>
<reference evidence="2 3" key="1">
    <citation type="journal article" date="2019" name="J. Hered.">
        <title>An Improved Genome Assembly for Drosophila navojoa, the Basal Species in the mojavensis Cluster.</title>
        <authorList>
            <person name="Vanderlinde T."/>
            <person name="Dupim E.G."/>
            <person name="Nazario-Yepiz N.O."/>
            <person name="Carvalho A.B."/>
        </authorList>
    </citation>
    <scope>NUCLEOTIDE SEQUENCE [LARGE SCALE GENOMIC DNA]</scope>
    <source>
        <strain evidence="2">Navoj_Jal97</strain>
        <tissue evidence="2">Whole organism</tissue>
    </source>
</reference>